<dbReference type="InParanoid" id="W2S104"/>
<reference evidence="2 3" key="1">
    <citation type="submission" date="2013-03" db="EMBL/GenBank/DDBJ databases">
        <title>The Genome Sequence of Phialophora europaea CBS 101466.</title>
        <authorList>
            <consortium name="The Broad Institute Genomics Platform"/>
            <person name="Cuomo C."/>
            <person name="de Hoog S."/>
            <person name="Gorbushina A."/>
            <person name="Walker B."/>
            <person name="Young S.K."/>
            <person name="Zeng Q."/>
            <person name="Gargeya S."/>
            <person name="Fitzgerald M."/>
            <person name="Haas B."/>
            <person name="Abouelleil A."/>
            <person name="Allen A.W."/>
            <person name="Alvarado L."/>
            <person name="Arachchi H.M."/>
            <person name="Berlin A.M."/>
            <person name="Chapman S.B."/>
            <person name="Gainer-Dewar J."/>
            <person name="Goldberg J."/>
            <person name="Griggs A."/>
            <person name="Gujja S."/>
            <person name="Hansen M."/>
            <person name="Howarth C."/>
            <person name="Imamovic A."/>
            <person name="Ireland A."/>
            <person name="Larimer J."/>
            <person name="McCowan C."/>
            <person name="Murphy C."/>
            <person name="Pearson M."/>
            <person name="Poon T.W."/>
            <person name="Priest M."/>
            <person name="Roberts A."/>
            <person name="Saif S."/>
            <person name="Shea T."/>
            <person name="Sisk P."/>
            <person name="Sykes S."/>
            <person name="Wortman J."/>
            <person name="Nusbaum C."/>
            <person name="Birren B."/>
        </authorList>
    </citation>
    <scope>NUCLEOTIDE SEQUENCE [LARGE SCALE GENOMIC DNA]</scope>
    <source>
        <strain evidence="2 3">CBS 101466</strain>
    </source>
</reference>
<name>W2S104_CYPE1</name>
<feature type="compositionally biased region" description="Low complexity" evidence="1">
    <location>
        <begin position="18"/>
        <end position="27"/>
    </location>
</feature>
<dbReference type="AlphaFoldDB" id="W2S104"/>
<evidence type="ECO:0000313" key="2">
    <source>
        <dbReference type="EMBL" id="ETN42270.1"/>
    </source>
</evidence>
<dbReference type="Proteomes" id="UP000030752">
    <property type="component" value="Unassembled WGS sequence"/>
</dbReference>
<proteinExistence type="predicted"/>
<keyword evidence="3" id="KW-1185">Reference proteome</keyword>
<evidence type="ECO:0000313" key="3">
    <source>
        <dbReference type="Proteomes" id="UP000030752"/>
    </source>
</evidence>
<accession>W2S104</accession>
<dbReference type="OrthoDB" id="2538017at2759"/>
<evidence type="ECO:0000256" key="1">
    <source>
        <dbReference type="SAM" id="MobiDB-lite"/>
    </source>
</evidence>
<gene>
    <name evidence="2" type="ORF">HMPREF1541_04211</name>
</gene>
<dbReference type="RefSeq" id="XP_008716779.1">
    <property type="nucleotide sequence ID" value="XM_008718557.1"/>
</dbReference>
<dbReference type="VEuPathDB" id="FungiDB:HMPREF1541_04211"/>
<feature type="region of interest" description="Disordered" evidence="1">
    <location>
        <begin position="1"/>
        <end position="38"/>
    </location>
</feature>
<dbReference type="STRING" id="1220924.W2S104"/>
<organism evidence="2 3">
    <name type="scientific">Cyphellophora europaea (strain CBS 101466)</name>
    <name type="common">Phialophora europaea</name>
    <dbReference type="NCBI Taxonomy" id="1220924"/>
    <lineage>
        <taxon>Eukaryota</taxon>
        <taxon>Fungi</taxon>
        <taxon>Dikarya</taxon>
        <taxon>Ascomycota</taxon>
        <taxon>Pezizomycotina</taxon>
        <taxon>Eurotiomycetes</taxon>
        <taxon>Chaetothyriomycetidae</taxon>
        <taxon>Chaetothyriales</taxon>
        <taxon>Cyphellophoraceae</taxon>
        <taxon>Cyphellophora</taxon>
    </lineage>
</organism>
<dbReference type="HOGENOM" id="CLU_045006_0_0_1"/>
<protein>
    <submittedName>
        <fullName evidence="2">Uncharacterized protein</fullName>
    </submittedName>
</protein>
<dbReference type="Pfam" id="PF21121">
    <property type="entry name" value="Nup49_C"/>
    <property type="match status" value="1"/>
</dbReference>
<dbReference type="eggNOG" id="KOG0845">
    <property type="taxonomic scope" value="Eukaryota"/>
</dbReference>
<sequence>MAFKFNFAPGQSQSTSKPAFSFSQPAQPAAPAPQPQASTNISSTAIDLEHLRPTTKFDAAHPNIQKVISDLDNAILNEIHKANEVPQIFEKVTERGDPLPASLDLVTAKLDHLTHSLENDAEAIVAVRDGSLKKGEGEAKCVFRAVDRLKVPRQYQVGHKQNESINGGVYGGSGVSGWWNNPQTLRATGSKADVKGETMQLPGEELEDSGPKSLVELFGTRADEMAELMQGNRALLAEIEDFVGGLEDKVRSKERQLNERLNLGAETGSTVGEKEHQMQLLKYVFGEVDRGMYEVAGRVGACRDDVLELARTKT</sequence>
<dbReference type="GeneID" id="19971550"/>
<dbReference type="EMBL" id="KB822719">
    <property type="protein sequence ID" value="ETN42270.1"/>
    <property type="molecule type" value="Genomic_DNA"/>
</dbReference>